<evidence type="ECO:0000256" key="1">
    <source>
        <dbReference type="SAM" id="Phobius"/>
    </source>
</evidence>
<feature type="transmembrane region" description="Helical" evidence="1">
    <location>
        <begin position="47"/>
        <end position="75"/>
    </location>
</feature>
<dbReference type="RefSeq" id="WP_381437697.1">
    <property type="nucleotide sequence ID" value="NZ_JBHSNO010000009.1"/>
</dbReference>
<keyword evidence="1" id="KW-0812">Transmembrane</keyword>
<reference evidence="3" key="1">
    <citation type="journal article" date="2019" name="Int. J. Syst. Evol. Microbiol.">
        <title>The Global Catalogue of Microorganisms (GCM) 10K type strain sequencing project: providing services to taxonomists for standard genome sequencing and annotation.</title>
        <authorList>
            <consortium name="The Broad Institute Genomics Platform"/>
            <consortium name="The Broad Institute Genome Sequencing Center for Infectious Disease"/>
            <person name="Wu L."/>
            <person name="Ma J."/>
        </authorList>
    </citation>
    <scope>NUCLEOTIDE SEQUENCE [LARGE SCALE GENOMIC DNA]</scope>
    <source>
        <strain evidence="3">CGMCC 4.1434</strain>
    </source>
</reference>
<proteinExistence type="predicted"/>
<keyword evidence="1" id="KW-1133">Transmembrane helix</keyword>
<keyword evidence="3" id="KW-1185">Reference proteome</keyword>
<protein>
    <recommendedName>
        <fullName evidence="4">Phage holin family protein</fullName>
    </recommendedName>
</protein>
<dbReference type="Proteomes" id="UP001596109">
    <property type="component" value="Unassembled WGS sequence"/>
</dbReference>
<keyword evidence="1" id="KW-0472">Membrane</keyword>
<comment type="caution">
    <text evidence="2">The sequence shown here is derived from an EMBL/GenBank/DDBJ whole genome shotgun (WGS) entry which is preliminary data.</text>
</comment>
<name>A0ABW0TPE3_9BACL</name>
<evidence type="ECO:0008006" key="4">
    <source>
        <dbReference type="Google" id="ProtNLM"/>
    </source>
</evidence>
<sequence length="130" mass="14657">MMKLFKWIPGLLVIIGGIITILTMTTEIREFNESLEDAKRYPIYRDILKFLSPIVLIYDAARIVGVVITLLGILLLWRPSFLNFFIIILLSGLLFNWPGFLFAFIGGVVGVIVAQRTVAGEIGETEKIQE</sequence>
<evidence type="ECO:0000313" key="2">
    <source>
        <dbReference type="EMBL" id="MFC5590754.1"/>
    </source>
</evidence>
<feature type="transmembrane region" description="Helical" evidence="1">
    <location>
        <begin position="6"/>
        <end position="26"/>
    </location>
</feature>
<organism evidence="2 3">
    <name type="scientific">Sporosarcina soli</name>
    <dbReference type="NCBI Taxonomy" id="334736"/>
    <lineage>
        <taxon>Bacteria</taxon>
        <taxon>Bacillati</taxon>
        <taxon>Bacillota</taxon>
        <taxon>Bacilli</taxon>
        <taxon>Bacillales</taxon>
        <taxon>Caryophanaceae</taxon>
        <taxon>Sporosarcina</taxon>
    </lineage>
</organism>
<feature type="transmembrane region" description="Helical" evidence="1">
    <location>
        <begin position="81"/>
        <end position="114"/>
    </location>
</feature>
<evidence type="ECO:0000313" key="3">
    <source>
        <dbReference type="Proteomes" id="UP001596109"/>
    </source>
</evidence>
<accession>A0ABW0TPE3</accession>
<dbReference type="EMBL" id="JBHSNO010000009">
    <property type="protein sequence ID" value="MFC5590754.1"/>
    <property type="molecule type" value="Genomic_DNA"/>
</dbReference>
<gene>
    <name evidence="2" type="ORF">ACFPRA_17785</name>
</gene>